<feature type="compositionally biased region" description="Low complexity" evidence="1">
    <location>
        <begin position="134"/>
        <end position="148"/>
    </location>
</feature>
<keyword evidence="3" id="KW-1185">Reference proteome</keyword>
<feature type="compositionally biased region" description="Low complexity" evidence="1">
    <location>
        <begin position="166"/>
        <end position="177"/>
    </location>
</feature>
<feature type="region of interest" description="Disordered" evidence="1">
    <location>
        <begin position="133"/>
        <end position="272"/>
    </location>
</feature>
<dbReference type="Proteomes" id="UP000829494">
    <property type="component" value="Chromosome"/>
</dbReference>
<dbReference type="EMBL" id="CP094298">
    <property type="protein sequence ID" value="UNZ04704.1"/>
    <property type="molecule type" value="Genomic_DNA"/>
</dbReference>
<feature type="region of interest" description="Disordered" evidence="1">
    <location>
        <begin position="71"/>
        <end position="115"/>
    </location>
</feature>
<feature type="compositionally biased region" description="Basic residues" evidence="1">
    <location>
        <begin position="178"/>
        <end position="188"/>
    </location>
</feature>
<evidence type="ECO:0000313" key="3">
    <source>
        <dbReference type="Proteomes" id="UP000829494"/>
    </source>
</evidence>
<name>A0ABY3Z8B9_STRRM</name>
<evidence type="ECO:0000256" key="1">
    <source>
        <dbReference type="SAM" id="MobiDB-lite"/>
    </source>
</evidence>
<accession>A0ABY3Z8B9</accession>
<sequence>MVGRVDRTAAPHSGLPSRCQAVARTMLPRQGRSGGAKESLCTGVFGRRYRARACRVRHAFGPCSGCAVPRGGRGGVRRALRGPWPGGGEVAEGDKGSAPSRRHAPGDRFAPPTPCRTAIFGQNLWHAPRLARYRPTTGHPAPGAGRPARGPRPVRPRTPHPPPTERPGALPTATAKRTPSRPTRRARPAHATVREAGLAPRTGPPPAGNEVAVSPSPLDPVQRADPRTSHGSAPVPQRPARTHGRTATRTRSTCQTPYTRLDLKPAIRDIGT</sequence>
<gene>
    <name evidence="2" type="ORF">SRIMR7_21350</name>
</gene>
<reference evidence="2 3" key="1">
    <citation type="submission" date="2022-03" db="EMBL/GenBank/DDBJ databases">
        <title>Complete genome of Streptomyces rimosus ssp. rimosus R7 (=ATCC 10970).</title>
        <authorList>
            <person name="Beganovic S."/>
            <person name="Ruckert C."/>
            <person name="Busche T."/>
            <person name="Kalinowski J."/>
            <person name="Wittmann C."/>
        </authorList>
    </citation>
    <scope>NUCLEOTIDE SEQUENCE [LARGE SCALE GENOMIC DNA]</scope>
    <source>
        <strain evidence="2 3">R7</strain>
    </source>
</reference>
<protein>
    <submittedName>
        <fullName evidence="2">Uncharacterized protein</fullName>
    </submittedName>
</protein>
<proteinExistence type="predicted"/>
<feature type="compositionally biased region" description="Basic and acidic residues" evidence="1">
    <location>
        <begin position="261"/>
        <end position="272"/>
    </location>
</feature>
<organism evidence="2 3">
    <name type="scientific">Streptomyces rimosus subsp. rimosus</name>
    <dbReference type="NCBI Taxonomy" id="132474"/>
    <lineage>
        <taxon>Bacteria</taxon>
        <taxon>Bacillati</taxon>
        <taxon>Actinomycetota</taxon>
        <taxon>Actinomycetes</taxon>
        <taxon>Kitasatosporales</taxon>
        <taxon>Streptomycetaceae</taxon>
        <taxon>Streptomyces</taxon>
    </lineage>
</organism>
<evidence type="ECO:0000313" key="2">
    <source>
        <dbReference type="EMBL" id="UNZ04704.1"/>
    </source>
</evidence>